<protein>
    <recommendedName>
        <fullName evidence="2">Inner membrane protein YgaP-like transmembrane domain-containing protein</fullName>
    </recommendedName>
</protein>
<keyword evidence="1" id="KW-1133">Transmembrane helix</keyword>
<organism evidence="3 4">
    <name type="scientific">Vallitalea longa</name>
    <dbReference type="NCBI Taxonomy" id="2936439"/>
    <lineage>
        <taxon>Bacteria</taxon>
        <taxon>Bacillati</taxon>
        <taxon>Bacillota</taxon>
        <taxon>Clostridia</taxon>
        <taxon>Lachnospirales</taxon>
        <taxon>Vallitaleaceae</taxon>
        <taxon>Vallitalea</taxon>
    </lineage>
</organism>
<evidence type="ECO:0000313" key="4">
    <source>
        <dbReference type="Proteomes" id="UP001144256"/>
    </source>
</evidence>
<feature type="domain" description="Inner membrane protein YgaP-like transmembrane" evidence="2">
    <location>
        <begin position="6"/>
        <end position="69"/>
    </location>
</feature>
<feature type="transmembrane region" description="Helical" evidence="1">
    <location>
        <begin position="39"/>
        <end position="63"/>
    </location>
</feature>
<keyword evidence="1" id="KW-0472">Membrane</keyword>
<keyword evidence="4" id="KW-1185">Reference proteome</keyword>
<dbReference type="EMBL" id="BRLB01000002">
    <property type="protein sequence ID" value="GKX28752.1"/>
    <property type="molecule type" value="Genomic_DNA"/>
</dbReference>
<dbReference type="AlphaFoldDB" id="A0A9W5Y8G9"/>
<evidence type="ECO:0000313" key="3">
    <source>
        <dbReference type="EMBL" id="GKX28752.1"/>
    </source>
</evidence>
<feature type="transmembrane region" description="Helical" evidence="1">
    <location>
        <begin position="15"/>
        <end position="33"/>
    </location>
</feature>
<dbReference type="InterPro" id="IPR021309">
    <property type="entry name" value="YgaP-like_TM"/>
</dbReference>
<comment type="caution">
    <text evidence="3">The sequence shown here is derived from an EMBL/GenBank/DDBJ whole genome shotgun (WGS) entry which is preliminary data.</text>
</comment>
<evidence type="ECO:0000256" key="1">
    <source>
        <dbReference type="SAM" id="Phobius"/>
    </source>
</evidence>
<name>A0A9W5Y8G9_9FIRM</name>
<gene>
    <name evidence="3" type="ORF">SH1V18_12320</name>
</gene>
<keyword evidence="1" id="KW-0812">Transmembrane</keyword>
<accession>A0A9W5Y8G9</accession>
<dbReference type="Proteomes" id="UP001144256">
    <property type="component" value="Unassembled WGS sequence"/>
</dbReference>
<evidence type="ECO:0000259" key="2">
    <source>
        <dbReference type="Pfam" id="PF11127"/>
    </source>
</evidence>
<dbReference type="RefSeq" id="WP_281813476.1">
    <property type="nucleotide sequence ID" value="NZ_BRLB01000002.1"/>
</dbReference>
<sequence length="75" mass="8483">MNLDFNKNLGNTDRIIRAATGVILMTLVFTKVLKGWQAILATIISILQFFDAIFSYCVLYDILGCSTSHHFVKEQ</sequence>
<dbReference type="Pfam" id="PF11127">
    <property type="entry name" value="YgaP-like_TM"/>
    <property type="match status" value="1"/>
</dbReference>
<reference evidence="3" key="1">
    <citation type="submission" date="2022-06" db="EMBL/GenBank/DDBJ databases">
        <title>Vallitalea longa sp. nov., an anaerobic bacterium isolated from marine sediment.</title>
        <authorList>
            <person name="Hirano S."/>
            <person name="Terahara T."/>
            <person name="Mori K."/>
            <person name="Hamada M."/>
            <person name="Matsumoto R."/>
            <person name="Kobayashi T."/>
        </authorList>
    </citation>
    <scope>NUCLEOTIDE SEQUENCE</scope>
    <source>
        <strain evidence="3">SH18-1</strain>
    </source>
</reference>
<proteinExistence type="predicted"/>